<proteinExistence type="predicted"/>
<dbReference type="Gene3D" id="3.30.2010.10">
    <property type="entry name" value="Metalloproteases ('zincins'), catalytic domain"/>
    <property type="match status" value="1"/>
</dbReference>
<dbReference type="GO" id="GO:0051603">
    <property type="term" value="P:proteolysis involved in protein catabolic process"/>
    <property type="evidence" value="ECO:0007669"/>
    <property type="project" value="TreeGrafter"/>
</dbReference>
<feature type="signal peptide" evidence="7">
    <location>
        <begin position="1"/>
        <end position="26"/>
    </location>
</feature>
<dbReference type="GO" id="GO:0016020">
    <property type="term" value="C:membrane"/>
    <property type="evidence" value="ECO:0007669"/>
    <property type="project" value="TreeGrafter"/>
</dbReference>
<keyword evidence="5" id="KW-0862">Zinc</keyword>
<comment type="cofactor">
    <cofactor evidence="1">
        <name>Zn(2+)</name>
        <dbReference type="ChEBI" id="CHEBI:29105"/>
    </cofactor>
</comment>
<evidence type="ECO:0000256" key="3">
    <source>
        <dbReference type="ARBA" id="ARBA00022723"/>
    </source>
</evidence>
<feature type="chain" id="PRO_5020354208" evidence="7">
    <location>
        <begin position="27"/>
        <end position="524"/>
    </location>
</feature>
<dbReference type="InterPro" id="IPR001915">
    <property type="entry name" value="Peptidase_M48"/>
</dbReference>
<keyword evidence="4" id="KW-0378">Hydrolase</keyword>
<reference evidence="9 10" key="1">
    <citation type="submission" date="2019-03" db="EMBL/GenBank/DDBJ databases">
        <title>Genomic Encyclopedia of Type Strains, Phase IV (KMG-IV): sequencing the most valuable type-strain genomes for metagenomic binning, comparative biology and taxonomic classification.</title>
        <authorList>
            <person name="Goeker M."/>
        </authorList>
    </citation>
    <scope>NUCLEOTIDE SEQUENCE [LARGE SCALE GENOMIC DNA]</scope>
    <source>
        <strain evidence="9 10">DSM 19605</strain>
    </source>
</reference>
<dbReference type="Pfam" id="PF01435">
    <property type="entry name" value="Peptidase_M48"/>
    <property type="match status" value="1"/>
</dbReference>
<protein>
    <submittedName>
        <fullName evidence="9">Putative Zn-dependent protease</fullName>
    </submittedName>
</protein>
<accession>A0A4R6U9E4</accession>
<keyword evidence="7" id="KW-0732">Signal</keyword>
<comment type="caution">
    <text evidence="9">The sequence shown here is derived from an EMBL/GenBank/DDBJ whole genome shotgun (WGS) entry which is preliminary data.</text>
</comment>
<evidence type="ECO:0000256" key="2">
    <source>
        <dbReference type="ARBA" id="ARBA00022670"/>
    </source>
</evidence>
<name>A0A4R6U9E4_9BURK</name>
<evidence type="ECO:0000256" key="6">
    <source>
        <dbReference type="ARBA" id="ARBA00023049"/>
    </source>
</evidence>
<evidence type="ECO:0000256" key="7">
    <source>
        <dbReference type="SAM" id="SignalP"/>
    </source>
</evidence>
<dbReference type="PANTHER" id="PTHR22726:SF1">
    <property type="entry name" value="METALLOENDOPEPTIDASE OMA1, MITOCHONDRIAL"/>
    <property type="match status" value="1"/>
</dbReference>
<keyword evidence="10" id="KW-1185">Reference proteome</keyword>
<evidence type="ECO:0000313" key="10">
    <source>
        <dbReference type="Proteomes" id="UP000295510"/>
    </source>
</evidence>
<evidence type="ECO:0000256" key="4">
    <source>
        <dbReference type="ARBA" id="ARBA00022801"/>
    </source>
</evidence>
<evidence type="ECO:0000256" key="5">
    <source>
        <dbReference type="ARBA" id="ARBA00022833"/>
    </source>
</evidence>
<evidence type="ECO:0000313" key="9">
    <source>
        <dbReference type="EMBL" id="TDQ41295.1"/>
    </source>
</evidence>
<sequence>MPSKVIRRCWPLLVVAPLWLAPLAWSQSEPPPARGLPALGDGAEMSLSEERRLGDQIARTLYRNPDYLDDPVLHAYLQAIWQPLVQAARRRGDLPAELAERFAWEILLGRDRSVNAFALPGGYLGVYLGLIAVVSTPDELASVLAHELSHVSQRHIARLITRQNQQAPWVIGAMILGALAANAAKNVDIASAAMAGGQALAIQSQLNFSRDMEREADRIGFGILTEAGFDGMGFVTMFDKLQAASRLNDDGAFPYLRSHPLTTERMADMSARVPELGTGQRPAQAGPVTPYHHAMMAARARVLSETGADRLRAQAATLRQSQGPQQDATTLGQRYAATLAAARLRDAALLSEGLRQLLAAPPPDPVARQALDWLHLEALLLLPADALSPAMRDDFIRLASAAIASDQRPGLLLGAQAALRLGPDAQRQATQRLQTWTALHPRDALAWQTLAGLHQAQQQPVRAARAEAEARLAHLDAPGALDRLRAAQQLARQQPQVDHIELSILDARVRQTEALVREQARETR</sequence>
<dbReference type="AlphaFoldDB" id="A0A4R6U9E4"/>
<evidence type="ECO:0000256" key="1">
    <source>
        <dbReference type="ARBA" id="ARBA00001947"/>
    </source>
</evidence>
<dbReference type="OrthoDB" id="9810445at2"/>
<keyword evidence="3" id="KW-0479">Metal-binding</keyword>
<dbReference type="GO" id="GO:0004222">
    <property type="term" value="F:metalloendopeptidase activity"/>
    <property type="evidence" value="ECO:0007669"/>
    <property type="project" value="InterPro"/>
</dbReference>
<keyword evidence="6" id="KW-0482">Metalloprotease</keyword>
<dbReference type="PANTHER" id="PTHR22726">
    <property type="entry name" value="METALLOENDOPEPTIDASE OMA1"/>
    <property type="match status" value="1"/>
</dbReference>
<evidence type="ECO:0000259" key="8">
    <source>
        <dbReference type="Pfam" id="PF01435"/>
    </source>
</evidence>
<dbReference type="Proteomes" id="UP000295510">
    <property type="component" value="Unassembled WGS sequence"/>
</dbReference>
<gene>
    <name evidence="9" type="ORF">DFR43_11332</name>
</gene>
<dbReference type="RefSeq" id="WP_133598490.1">
    <property type="nucleotide sequence ID" value="NZ_SNYL01000013.1"/>
</dbReference>
<feature type="domain" description="Peptidase M48" evidence="8">
    <location>
        <begin position="91"/>
        <end position="272"/>
    </location>
</feature>
<dbReference type="GO" id="GO:0046872">
    <property type="term" value="F:metal ion binding"/>
    <property type="evidence" value="ECO:0007669"/>
    <property type="project" value="UniProtKB-KW"/>
</dbReference>
<organism evidence="9 10">
    <name type="scientific">Tepidicella xavieri</name>
    <dbReference type="NCBI Taxonomy" id="360241"/>
    <lineage>
        <taxon>Bacteria</taxon>
        <taxon>Pseudomonadati</taxon>
        <taxon>Pseudomonadota</taxon>
        <taxon>Betaproteobacteria</taxon>
        <taxon>Burkholderiales</taxon>
        <taxon>Tepidicella</taxon>
    </lineage>
</organism>
<dbReference type="EMBL" id="SNYL01000013">
    <property type="protein sequence ID" value="TDQ41295.1"/>
    <property type="molecule type" value="Genomic_DNA"/>
</dbReference>
<dbReference type="InterPro" id="IPR051156">
    <property type="entry name" value="Mito/Outer_Membr_Metalloprot"/>
</dbReference>
<keyword evidence="2 9" id="KW-0645">Protease</keyword>